<feature type="chain" id="PRO_5046578978" description="Lipoprotein" evidence="1">
    <location>
        <begin position="22"/>
        <end position="189"/>
    </location>
</feature>
<accession>A0ABR7QKN1</accession>
<comment type="caution">
    <text evidence="2">The sequence shown here is derived from an EMBL/GenBank/DDBJ whole genome shotgun (WGS) entry which is preliminary data.</text>
</comment>
<gene>
    <name evidence="2" type="ORF">H4O18_07065</name>
</gene>
<keyword evidence="3" id="KW-1185">Reference proteome</keyword>
<keyword evidence="1" id="KW-0732">Signal</keyword>
<organism evidence="2 3">
    <name type="scientific">Arenibacter arenosicollis</name>
    <dbReference type="NCBI Taxonomy" id="2762274"/>
    <lineage>
        <taxon>Bacteria</taxon>
        <taxon>Pseudomonadati</taxon>
        <taxon>Bacteroidota</taxon>
        <taxon>Flavobacteriia</taxon>
        <taxon>Flavobacteriales</taxon>
        <taxon>Flavobacteriaceae</taxon>
        <taxon>Arenibacter</taxon>
    </lineage>
</organism>
<dbReference type="EMBL" id="JACLHY010000005">
    <property type="protein sequence ID" value="MBC8767748.1"/>
    <property type="molecule type" value="Genomic_DNA"/>
</dbReference>
<dbReference type="RefSeq" id="WP_187582856.1">
    <property type="nucleotide sequence ID" value="NZ_JACLHY010000005.1"/>
</dbReference>
<evidence type="ECO:0008006" key="4">
    <source>
        <dbReference type="Google" id="ProtNLM"/>
    </source>
</evidence>
<protein>
    <recommendedName>
        <fullName evidence="4">Lipoprotein</fullName>
    </recommendedName>
</protein>
<evidence type="ECO:0000256" key="1">
    <source>
        <dbReference type="SAM" id="SignalP"/>
    </source>
</evidence>
<evidence type="ECO:0000313" key="3">
    <source>
        <dbReference type="Proteomes" id="UP000618952"/>
    </source>
</evidence>
<feature type="signal peptide" evidence="1">
    <location>
        <begin position="1"/>
        <end position="21"/>
    </location>
</feature>
<dbReference type="Proteomes" id="UP000618952">
    <property type="component" value="Unassembled WGS sequence"/>
</dbReference>
<name>A0ABR7QKN1_9FLAO</name>
<sequence>MKKFHLPAALFFTLIFFSCLGPNTENNNFSTDSDFSSGSDSGTGIASFFGNDSKSYEFKDPKSGFVVSKIDYPSDWKVVYKPQYDVDPLIPFFLYQIQGPSNTKIFNTPLKMFYASPNPQIEQNMRKSGMQNVRSLVSLEEILEKEIKPMMAPQGFSFERQKPLPELNRFFAQKVHESAPQAATKVLTT</sequence>
<proteinExistence type="predicted"/>
<evidence type="ECO:0000313" key="2">
    <source>
        <dbReference type="EMBL" id="MBC8767748.1"/>
    </source>
</evidence>
<dbReference type="PROSITE" id="PS51257">
    <property type="entry name" value="PROKAR_LIPOPROTEIN"/>
    <property type="match status" value="1"/>
</dbReference>
<reference evidence="2 3" key="1">
    <citation type="submission" date="2020-08" db="EMBL/GenBank/DDBJ databases">
        <title>Arenibacter gaetbuli sp. nov., isolated from a sand dune.</title>
        <authorList>
            <person name="Park S."/>
            <person name="Yoon J.-H."/>
        </authorList>
    </citation>
    <scope>NUCLEOTIDE SEQUENCE [LARGE SCALE GENOMIC DNA]</scope>
    <source>
        <strain evidence="2 3">BSSL-BM3</strain>
    </source>
</reference>